<dbReference type="Proteomes" id="UP000195442">
    <property type="component" value="Unassembled WGS sequence"/>
</dbReference>
<gene>
    <name evidence="1" type="ORF">CRENPOLYSF2_280007</name>
</gene>
<dbReference type="AlphaFoldDB" id="A0A1R4H8R6"/>
<keyword evidence="2" id="KW-1185">Reference proteome</keyword>
<reference evidence="2" key="1">
    <citation type="submission" date="2017-02" db="EMBL/GenBank/DDBJ databases">
        <authorList>
            <person name="Daims H."/>
        </authorList>
    </citation>
    <scope>NUCLEOTIDE SEQUENCE [LARGE SCALE GENOMIC DNA]</scope>
</reference>
<name>A0A1R4H8R6_9GAMM</name>
<evidence type="ECO:0000313" key="1">
    <source>
        <dbReference type="EMBL" id="SJM92634.1"/>
    </source>
</evidence>
<sequence>MGNGVSKSNAGVKLPKRLVNRQMLRSIFVLFVDKILNFSKLDAMD</sequence>
<dbReference type="EMBL" id="FUKJ01000201">
    <property type="protein sequence ID" value="SJM92634.1"/>
    <property type="molecule type" value="Genomic_DNA"/>
</dbReference>
<accession>A0A1R4H8R6</accession>
<organism evidence="1 2">
    <name type="scientific">Crenothrix polyspora</name>
    <dbReference type="NCBI Taxonomy" id="360316"/>
    <lineage>
        <taxon>Bacteria</taxon>
        <taxon>Pseudomonadati</taxon>
        <taxon>Pseudomonadota</taxon>
        <taxon>Gammaproteobacteria</taxon>
        <taxon>Methylococcales</taxon>
        <taxon>Crenotrichaceae</taxon>
        <taxon>Crenothrix</taxon>
    </lineage>
</organism>
<proteinExistence type="predicted"/>
<evidence type="ECO:0000313" key="2">
    <source>
        <dbReference type="Proteomes" id="UP000195442"/>
    </source>
</evidence>
<protein>
    <submittedName>
        <fullName evidence="1">Uncharacterized protein</fullName>
    </submittedName>
</protein>